<evidence type="ECO:0000256" key="2">
    <source>
        <dbReference type="ARBA" id="ARBA00022692"/>
    </source>
</evidence>
<organism evidence="6 7">
    <name type="scientific">Methermicoccus shengliensis</name>
    <dbReference type="NCBI Taxonomy" id="660064"/>
    <lineage>
        <taxon>Archaea</taxon>
        <taxon>Methanobacteriati</taxon>
        <taxon>Methanobacteriota</taxon>
        <taxon>Stenosarchaea group</taxon>
        <taxon>Methanomicrobia</taxon>
        <taxon>Methanosarcinales</taxon>
        <taxon>Methermicoccaceae</taxon>
        <taxon>Methermicoccus</taxon>
    </lineage>
</organism>
<keyword evidence="3 5" id="KW-1133">Transmembrane helix</keyword>
<dbReference type="NCBIfam" id="NF041679">
    <property type="entry name" value="IMP_arch_presen"/>
    <property type="match status" value="1"/>
</dbReference>
<dbReference type="Proteomes" id="UP000600363">
    <property type="component" value="Unassembled WGS sequence"/>
</dbReference>
<evidence type="ECO:0008006" key="8">
    <source>
        <dbReference type="Google" id="ProtNLM"/>
    </source>
</evidence>
<dbReference type="GO" id="GO:0016020">
    <property type="term" value="C:membrane"/>
    <property type="evidence" value="ECO:0007669"/>
    <property type="project" value="InterPro"/>
</dbReference>
<name>A0A832RUY3_9EURY</name>
<sequence>MSSSSVHRSVSALVPLLSAAFLMVLVEVLSLVLAPFMDASGYYAFGAEGRYNPVSTLLYIVLILGFTLVLLLAIRYGKGWVIQATILVALASTLYYVFSAVLGAYTSWYAPISLGASLMLTLVLCVHSEWYVVDIYGVLIGAGAAAIFGVSLSVLPVVLLLIALAIYDAIAVYHTRHMLTLAEGVLPMHLPVMLVVPAKRGFSLRRMESVGAKGANGGREAYFLGLGDAVMPAMLVVSAAVFSPAPPVLGWANLPSVLAVVGSLLGFAILMLVARSGKPQAGLPFLNSGALVGYVLGCAIAGVAVL</sequence>
<feature type="transmembrane region" description="Helical" evidence="5">
    <location>
        <begin position="81"/>
        <end position="102"/>
    </location>
</feature>
<feature type="transmembrane region" description="Helical" evidence="5">
    <location>
        <begin position="179"/>
        <end position="198"/>
    </location>
</feature>
<dbReference type="EMBL" id="DUIH01000009">
    <property type="protein sequence ID" value="HIH69285.1"/>
    <property type="molecule type" value="Genomic_DNA"/>
</dbReference>
<dbReference type="InterPro" id="IPR006639">
    <property type="entry name" value="Preselin/SPP"/>
</dbReference>
<comment type="caution">
    <text evidence="6">The sequence shown here is derived from an EMBL/GenBank/DDBJ whole genome shotgun (WGS) entry which is preliminary data.</text>
</comment>
<evidence type="ECO:0000313" key="6">
    <source>
        <dbReference type="EMBL" id="HIH69285.1"/>
    </source>
</evidence>
<dbReference type="GO" id="GO:0042500">
    <property type="term" value="F:aspartic endopeptidase activity, intramembrane cleaving"/>
    <property type="evidence" value="ECO:0007669"/>
    <property type="project" value="InterPro"/>
</dbReference>
<feature type="transmembrane region" description="Helical" evidence="5">
    <location>
        <begin position="221"/>
        <end position="242"/>
    </location>
</feature>
<feature type="transmembrane region" description="Helical" evidence="5">
    <location>
        <begin position="138"/>
        <end position="167"/>
    </location>
</feature>
<dbReference type="RefSeq" id="WP_052353210.1">
    <property type="nucleotide sequence ID" value="NZ_DUIH01000009.1"/>
</dbReference>
<reference evidence="6" key="1">
    <citation type="journal article" date="2020" name="bioRxiv">
        <title>A rank-normalized archaeal taxonomy based on genome phylogeny resolves widespread incomplete and uneven classifications.</title>
        <authorList>
            <person name="Rinke C."/>
            <person name="Chuvochina M."/>
            <person name="Mussig A.J."/>
            <person name="Chaumeil P.-A."/>
            <person name="Waite D.W."/>
            <person name="Whitman W.B."/>
            <person name="Parks D.H."/>
            <person name="Hugenholtz P."/>
        </authorList>
    </citation>
    <scope>NUCLEOTIDE SEQUENCE</scope>
    <source>
        <strain evidence="6">UBA12518</strain>
    </source>
</reference>
<feature type="transmembrane region" description="Helical" evidence="5">
    <location>
        <begin position="12"/>
        <end position="36"/>
    </location>
</feature>
<evidence type="ECO:0000256" key="3">
    <source>
        <dbReference type="ARBA" id="ARBA00022989"/>
    </source>
</evidence>
<proteinExistence type="predicted"/>
<dbReference type="GO" id="GO:0012505">
    <property type="term" value="C:endomembrane system"/>
    <property type="evidence" value="ECO:0007669"/>
    <property type="project" value="UniProtKB-SubCell"/>
</dbReference>
<evidence type="ECO:0000313" key="7">
    <source>
        <dbReference type="Proteomes" id="UP000600363"/>
    </source>
</evidence>
<dbReference type="SMART" id="SM00730">
    <property type="entry name" value="PSN"/>
    <property type="match status" value="1"/>
</dbReference>
<feature type="transmembrane region" description="Helical" evidence="5">
    <location>
        <begin position="285"/>
        <end position="305"/>
    </location>
</feature>
<keyword evidence="2 5" id="KW-0812">Transmembrane</keyword>
<evidence type="ECO:0000256" key="5">
    <source>
        <dbReference type="SAM" id="Phobius"/>
    </source>
</evidence>
<dbReference type="Pfam" id="PF06550">
    <property type="entry name" value="SPP"/>
    <property type="match status" value="1"/>
</dbReference>
<keyword evidence="4 5" id="KW-0472">Membrane</keyword>
<feature type="transmembrane region" description="Helical" evidence="5">
    <location>
        <begin position="254"/>
        <end position="273"/>
    </location>
</feature>
<evidence type="ECO:0000256" key="1">
    <source>
        <dbReference type="ARBA" id="ARBA00004127"/>
    </source>
</evidence>
<accession>A0A832RUY3</accession>
<dbReference type="InterPro" id="IPR010545">
    <property type="entry name" value="SPP"/>
</dbReference>
<evidence type="ECO:0000256" key="4">
    <source>
        <dbReference type="ARBA" id="ARBA00023136"/>
    </source>
</evidence>
<comment type="subcellular location">
    <subcellularLocation>
        <location evidence="1">Endomembrane system</location>
        <topology evidence="1">Multi-pass membrane protein</topology>
    </subcellularLocation>
</comment>
<feature type="transmembrane region" description="Helical" evidence="5">
    <location>
        <begin position="108"/>
        <end position="126"/>
    </location>
</feature>
<dbReference type="AlphaFoldDB" id="A0A832RUY3"/>
<protein>
    <recommendedName>
        <fullName evidence="8">Signal-peptide peptidase, presenilin aspartyl protease</fullName>
    </recommendedName>
</protein>
<gene>
    <name evidence="6" type="ORF">HA299_01490</name>
</gene>
<feature type="transmembrane region" description="Helical" evidence="5">
    <location>
        <begin position="56"/>
        <end position="74"/>
    </location>
</feature>